<protein>
    <submittedName>
        <fullName evidence="2">Uncharacterized protein</fullName>
    </submittedName>
</protein>
<evidence type="ECO:0000313" key="3">
    <source>
        <dbReference type="Proteomes" id="UP001347796"/>
    </source>
</evidence>
<dbReference type="InterPro" id="IPR032710">
    <property type="entry name" value="NTF2-like_dom_sf"/>
</dbReference>
<keyword evidence="3" id="KW-1185">Reference proteome</keyword>
<dbReference type="EMBL" id="JAZGQO010000008">
    <property type="protein sequence ID" value="KAK6179395.1"/>
    <property type="molecule type" value="Genomic_DNA"/>
</dbReference>
<dbReference type="Proteomes" id="UP001347796">
    <property type="component" value="Unassembled WGS sequence"/>
</dbReference>
<dbReference type="SUPFAM" id="SSF54427">
    <property type="entry name" value="NTF2-like"/>
    <property type="match status" value="1"/>
</dbReference>
<feature type="region of interest" description="Disordered" evidence="1">
    <location>
        <begin position="106"/>
        <end position="132"/>
    </location>
</feature>
<gene>
    <name evidence="2" type="ORF">SNE40_011767</name>
</gene>
<evidence type="ECO:0000256" key="1">
    <source>
        <dbReference type="SAM" id="MobiDB-lite"/>
    </source>
</evidence>
<proteinExistence type="predicted"/>
<sequence>MLTEIEKQGFLSILKKLPKRDLISLKDTVTKGQITVEDSNEAIKVIISYSNTPNSLFKRKKIVRDYLFQYLHENGIVVSVQSDKQHLVNKILELWKSDLTNSQDCLMQDDDSNSGEGDNSQKHTTTTTTPLQPVTIIQNTHINIHVVQGDQNIVDGSHLTLPDPVPVYQNNQSCHPINQSNGDKCMNNSSSATDQVLAETFVRWFYKMMNSQNPSMNETPEDFGPHHFWNDVRLRLLTVASNSENSAEQFEGCEMVSHRLLAITKEELLLFNPNISAEGVRSKKDPHGLLAISVCGTVHRGNDCLGIFEQDFGLIRDPRFENNWKIKVTALNFRCSNVTTMPKLEEDKDLLAIATISSRNNSNNCLVLQ</sequence>
<name>A0AAN8JMJ0_PATCE</name>
<accession>A0AAN8JMJ0</accession>
<dbReference type="PANTHER" id="PTHR21084">
    <property type="entry name" value="DENSE INCISORS"/>
    <property type="match status" value="1"/>
</dbReference>
<comment type="caution">
    <text evidence="2">The sequence shown here is derived from an EMBL/GenBank/DDBJ whole genome shotgun (WGS) entry which is preliminary data.</text>
</comment>
<dbReference type="Pfam" id="PF15008">
    <property type="entry name" value="DUF4518"/>
    <property type="match status" value="1"/>
</dbReference>
<feature type="compositionally biased region" description="Low complexity" evidence="1">
    <location>
        <begin position="114"/>
        <end position="129"/>
    </location>
</feature>
<evidence type="ECO:0000313" key="2">
    <source>
        <dbReference type="EMBL" id="KAK6179395.1"/>
    </source>
</evidence>
<dbReference type="InterPro" id="IPR026698">
    <property type="entry name" value="UPF_C3orf38"/>
</dbReference>
<dbReference type="PANTHER" id="PTHR21084:SF1">
    <property type="entry name" value="DENSE INCISORS"/>
    <property type="match status" value="1"/>
</dbReference>
<organism evidence="2 3">
    <name type="scientific">Patella caerulea</name>
    <name type="common">Rayed Mediterranean limpet</name>
    <dbReference type="NCBI Taxonomy" id="87958"/>
    <lineage>
        <taxon>Eukaryota</taxon>
        <taxon>Metazoa</taxon>
        <taxon>Spiralia</taxon>
        <taxon>Lophotrochozoa</taxon>
        <taxon>Mollusca</taxon>
        <taxon>Gastropoda</taxon>
        <taxon>Patellogastropoda</taxon>
        <taxon>Patelloidea</taxon>
        <taxon>Patellidae</taxon>
        <taxon>Patella</taxon>
    </lineage>
</organism>
<reference evidence="2 3" key="1">
    <citation type="submission" date="2024-01" db="EMBL/GenBank/DDBJ databases">
        <title>The genome of the rayed Mediterranean limpet Patella caerulea (Linnaeus, 1758).</title>
        <authorList>
            <person name="Anh-Thu Weber A."/>
            <person name="Halstead-Nussloch G."/>
        </authorList>
    </citation>
    <scope>NUCLEOTIDE SEQUENCE [LARGE SCALE GENOMIC DNA]</scope>
    <source>
        <strain evidence="2">AATW-2023a</strain>
        <tissue evidence="2">Whole specimen</tissue>
    </source>
</reference>
<dbReference type="AlphaFoldDB" id="A0AAN8JMJ0"/>